<dbReference type="PANTHER" id="PTHR32444">
    <property type="entry name" value="BULB-TYPE LECTIN DOMAIN-CONTAINING PROTEIN"/>
    <property type="match status" value="1"/>
</dbReference>
<dbReference type="Proteomes" id="UP000237347">
    <property type="component" value="Unassembled WGS sequence"/>
</dbReference>
<organism evidence="5 6">
    <name type="scientific">Quercus suber</name>
    <name type="common">Cork oak</name>
    <dbReference type="NCBI Taxonomy" id="58331"/>
    <lineage>
        <taxon>Eukaryota</taxon>
        <taxon>Viridiplantae</taxon>
        <taxon>Streptophyta</taxon>
        <taxon>Embryophyta</taxon>
        <taxon>Tracheophyta</taxon>
        <taxon>Spermatophyta</taxon>
        <taxon>Magnoliopsida</taxon>
        <taxon>eudicotyledons</taxon>
        <taxon>Gunneridae</taxon>
        <taxon>Pentapetalae</taxon>
        <taxon>rosids</taxon>
        <taxon>fabids</taxon>
        <taxon>Fagales</taxon>
        <taxon>Fagaceae</taxon>
        <taxon>Quercus</taxon>
    </lineage>
</organism>
<dbReference type="InterPro" id="IPR003609">
    <property type="entry name" value="Pan_app"/>
</dbReference>
<dbReference type="PROSITE" id="PS50948">
    <property type="entry name" value="PAN"/>
    <property type="match status" value="1"/>
</dbReference>
<accession>A0AAW0IXX0</accession>
<evidence type="ECO:0000313" key="6">
    <source>
        <dbReference type="Proteomes" id="UP000237347"/>
    </source>
</evidence>
<feature type="region of interest" description="Disordered" evidence="3">
    <location>
        <begin position="267"/>
        <end position="288"/>
    </location>
</feature>
<protein>
    <submittedName>
        <fullName evidence="5">G-type lectin s-receptor-like serine/threonine-protein kinase</fullName>
    </submittedName>
</protein>
<dbReference type="CDD" id="cd01098">
    <property type="entry name" value="PAN_AP_plant"/>
    <property type="match status" value="1"/>
</dbReference>
<keyword evidence="2" id="KW-1015">Disulfide bond</keyword>
<dbReference type="GO" id="GO:0048544">
    <property type="term" value="P:recognition of pollen"/>
    <property type="evidence" value="ECO:0007669"/>
    <property type="project" value="InterPro"/>
</dbReference>
<dbReference type="PANTHER" id="PTHR32444:SF247">
    <property type="entry name" value="OS01G0958200 PROTEIN"/>
    <property type="match status" value="1"/>
</dbReference>
<comment type="caution">
    <text evidence="5">The sequence shown here is derived from an EMBL/GenBank/DDBJ whole genome shotgun (WGS) entry which is preliminary data.</text>
</comment>
<sequence length="288" mass="32838">MELGPKGISQLLIMREPDTLYWTSGPWDGHSFSFVLEMGSNYILNFSYTYNQEETYFTYNRQCNSTSRLVMDLSGQIQQLYWLSGIYYGQNREHNVKFMLFVGFLGAVTSKRCHFVHAFRDLNPIFDYTAGCARKTPLQCENNNQTMGEPDEFVMLSNVQLPVNPISFESGIIEECKSACLNNCSCTGCALNDYNCSIWIGDLINLQHLTDDDHSARDFYVKVDTPMQSPKITKPPRSIPLFLLFQHHGYSCTDMMEGLRAIIDSLHPKDAQGPRPKPKAQADAIFME</sequence>
<dbReference type="Pfam" id="PF08276">
    <property type="entry name" value="PAN_2"/>
    <property type="match status" value="1"/>
</dbReference>
<evidence type="ECO:0000256" key="2">
    <source>
        <dbReference type="ARBA" id="ARBA00023157"/>
    </source>
</evidence>
<dbReference type="InterPro" id="IPR000858">
    <property type="entry name" value="S_locus_glycoprot_dom"/>
</dbReference>
<feature type="domain" description="Apple" evidence="4">
    <location>
        <begin position="140"/>
        <end position="224"/>
    </location>
</feature>
<reference evidence="5 6" key="1">
    <citation type="journal article" date="2018" name="Sci. Data">
        <title>The draft genome sequence of cork oak.</title>
        <authorList>
            <person name="Ramos A.M."/>
            <person name="Usie A."/>
            <person name="Barbosa P."/>
            <person name="Barros P.M."/>
            <person name="Capote T."/>
            <person name="Chaves I."/>
            <person name="Simoes F."/>
            <person name="Abreu I."/>
            <person name="Carrasquinho I."/>
            <person name="Faro C."/>
            <person name="Guimaraes J.B."/>
            <person name="Mendonca D."/>
            <person name="Nobrega F."/>
            <person name="Rodrigues L."/>
            <person name="Saibo N.J.M."/>
            <person name="Varela M.C."/>
            <person name="Egas C."/>
            <person name="Matos J."/>
            <person name="Miguel C.M."/>
            <person name="Oliveira M.M."/>
            <person name="Ricardo C.P."/>
            <person name="Goncalves S."/>
        </authorList>
    </citation>
    <scope>NUCLEOTIDE SEQUENCE [LARGE SCALE GENOMIC DNA]</scope>
    <source>
        <strain evidence="6">cv. HL8</strain>
    </source>
</reference>
<evidence type="ECO:0000256" key="1">
    <source>
        <dbReference type="ARBA" id="ARBA00022729"/>
    </source>
</evidence>
<proteinExistence type="predicted"/>
<dbReference type="GO" id="GO:0016301">
    <property type="term" value="F:kinase activity"/>
    <property type="evidence" value="ECO:0007669"/>
    <property type="project" value="UniProtKB-KW"/>
</dbReference>
<dbReference type="AlphaFoldDB" id="A0AAW0IXX0"/>
<keyword evidence="6" id="KW-1185">Reference proteome</keyword>
<name>A0AAW0IXX0_QUESU</name>
<evidence type="ECO:0000313" key="5">
    <source>
        <dbReference type="EMBL" id="KAK7819097.1"/>
    </source>
</evidence>
<keyword evidence="1" id="KW-0732">Signal</keyword>
<evidence type="ECO:0000259" key="4">
    <source>
        <dbReference type="PROSITE" id="PS50948"/>
    </source>
</evidence>
<dbReference type="Pfam" id="PF00954">
    <property type="entry name" value="S_locus_glycop"/>
    <property type="match status" value="1"/>
</dbReference>
<dbReference type="EMBL" id="PKMF04000798">
    <property type="protein sequence ID" value="KAK7819097.1"/>
    <property type="molecule type" value="Genomic_DNA"/>
</dbReference>
<gene>
    <name evidence="5" type="ORF">CFP56_040696</name>
</gene>
<evidence type="ECO:0000256" key="3">
    <source>
        <dbReference type="SAM" id="MobiDB-lite"/>
    </source>
</evidence>
<dbReference type="SMART" id="SM00473">
    <property type="entry name" value="PAN_AP"/>
    <property type="match status" value="1"/>
</dbReference>